<name>L8GPP6_ACACF</name>
<evidence type="ECO:0000313" key="3">
    <source>
        <dbReference type="Proteomes" id="UP000011083"/>
    </source>
</evidence>
<dbReference type="OrthoDB" id="843225at2759"/>
<gene>
    <name evidence="2" type="ORF">ACA1_210670</name>
</gene>
<dbReference type="STRING" id="1257118.L8GPP6"/>
<dbReference type="PANTHER" id="PTHR31964">
    <property type="entry name" value="ADENINE NUCLEOTIDE ALPHA HYDROLASES-LIKE SUPERFAMILY PROTEIN"/>
    <property type="match status" value="1"/>
</dbReference>
<dbReference type="InterPro" id="IPR006016">
    <property type="entry name" value="UspA"/>
</dbReference>
<protein>
    <submittedName>
        <fullName evidence="2">Universal stress domain containing protein</fullName>
    </submittedName>
</protein>
<reference evidence="2 3" key="1">
    <citation type="journal article" date="2013" name="Genome Biol.">
        <title>Genome of Acanthamoeba castellanii highlights extensive lateral gene transfer and early evolution of tyrosine kinase signaling.</title>
        <authorList>
            <person name="Clarke M."/>
            <person name="Lohan A.J."/>
            <person name="Liu B."/>
            <person name="Lagkouvardos I."/>
            <person name="Roy S."/>
            <person name="Zafar N."/>
            <person name="Bertelli C."/>
            <person name="Schilde C."/>
            <person name="Kianianmomeni A."/>
            <person name="Burglin T.R."/>
            <person name="Frech C."/>
            <person name="Turcotte B."/>
            <person name="Kopec K.O."/>
            <person name="Synnott J.M."/>
            <person name="Choo C."/>
            <person name="Paponov I."/>
            <person name="Finkler A."/>
            <person name="Soon Heng Tan C."/>
            <person name="Hutchins A.P."/>
            <person name="Weinmeier T."/>
            <person name="Rattei T."/>
            <person name="Chu J.S."/>
            <person name="Gimenez G."/>
            <person name="Irimia M."/>
            <person name="Rigden D.J."/>
            <person name="Fitzpatrick D.A."/>
            <person name="Lorenzo-Morales J."/>
            <person name="Bateman A."/>
            <person name="Chiu C.H."/>
            <person name="Tang P."/>
            <person name="Hegemann P."/>
            <person name="Fromm H."/>
            <person name="Raoult D."/>
            <person name="Greub G."/>
            <person name="Miranda-Saavedra D."/>
            <person name="Chen N."/>
            <person name="Nash P."/>
            <person name="Ginger M.L."/>
            <person name="Horn M."/>
            <person name="Schaap P."/>
            <person name="Caler L."/>
            <person name="Loftus B."/>
        </authorList>
    </citation>
    <scope>NUCLEOTIDE SEQUENCE [LARGE SCALE GENOMIC DNA]</scope>
    <source>
        <strain evidence="2 3">Neff</strain>
    </source>
</reference>
<keyword evidence="3" id="KW-1185">Reference proteome</keyword>
<dbReference type="Gene3D" id="3.40.50.620">
    <property type="entry name" value="HUPs"/>
    <property type="match status" value="1"/>
</dbReference>
<evidence type="ECO:0000313" key="2">
    <source>
        <dbReference type="EMBL" id="ELR14985.1"/>
    </source>
</evidence>
<organism evidence="2 3">
    <name type="scientific">Acanthamoeba castellanii (strain ATCC 30010 / Neff)</name>
    <dbReference type="NCBI Taxonomy" id="1257118"/>
    <lineage>
        <taxon>Eukaryota</taxon>
        <taxon>Amoebozoa</taxon>
        <taxon>Discosea</taxon>
        <taxon>Longamoebia</taxon>
        <taxon>Centramoebida</taxon>
        <taxon>Acanthamoebidae</taxon>
        <taxon>Acanthamoeba</taxon>
    </lineage>
</organism>
<dbReference type="GeneID" id="14915704"/>
<proteinExistence type="predicted"/>
<dbReference type="Proteomes" id="UP000011083">
    <property type="component" value="Unassembled WGS sequence"/>
</dbReference>
<dbReference type="PANTHER" id="PTHR31964:SF113">
    <property type="entry name" value="USPA DOMAIN-CONTAINING PROTEIN"/>
    <property type="match status" value="1"/>
</dbReference>
<dbReference type="CDD" id="cd23659">
    <property type="entry name" value="USP_At3g01520-like"/>
    <property type="match status" value="1"/>
</dbReference>
<dbReference type="InterPro" id="IPR014729">
    <property type="entry name" value="Rossmann-like_a/b/a_fold"/>
</dbReference>
<dbReference type="SUPFAM" id="SSF52402">
    <property type="entry name" value="Adenine nucleotide alpha hydrolases-like"/>
    <property type="match status" value="1"/>
</dbReference>
<feature type="domain" description="UspA" evidence="1">
    <location>
        <begin position="11"/>
        <end position="141"/>
    </location>
</feature>
<sequence>MSGADGASQYMVCLDGSEVSKNSLRLALRLLRPDDDSLLLLYWGYDIPNDEVDAMARLVLNQSESYLAEAEKLARESGAKQVTTKAVLGFPRDQILLVAEEEGVEMIVMGARGLSPIKKLLMGSVSSHVLSNAACPVLVVK</sequence>
<dbReference type="VEuPathDB" id="AmoebaDB:ACA1_210670"/>
<dbReference type="InterPro" id="IPR006015">
    <property type="entry name" value="Universal_stress_UspA"/>
</dbReference>
<dbReference type="KEGG" id="acan:ACA1_210670"/>
<dbReference type="RefSeq" id="XP_004336998.1">
    <property type="nucleotide sequence ID" value="XM_004336950.1"/>
</dbReference>
<evidence type="ECO:0000259" key="1">
    <source>
        <dbReference type="Pfam" id="PF00582"/>
    </source>
</evidence>
<dbReference type="EMBL" id="KB008036">
    <property type="protein sequence ID" value="ELR14985.1"/>
    <property type="molecule type" value="Genomic_DNA"/>
</dbReference>
<dbReference type="PRINTS" id="PR01438">
    <property type="entry name" value="UNVRSLSTRESS"/>
</dbReference>
<dbReference type="Pfam" id="PF00582">
    <property type="entry name" value="Usp"/>
    <property type="match status" value="1"/>
</dbReference>
<dbReference type="AlphaFoldDB" id="L8GPP6"/>
<accession>L8GPP6</accession>